<dbReference type="PRINTS" id="PR00413">
    <property type="entry name" value="HADHALOGNASE"/>
</dbReference>
<dbReference type="SFLD" id="SFLDS00003">
    <property type="entry name" value="Haloacid_Dehalogenase"/>
    <property type="match status" value="1"/>
</dbReference>
<dbReference type="RefSeq" id="WP_379070903.1">
    <property type="nucleotide sequence ID" value="NZ_JBHTIT010000001.1"/>
</dbReference>
<dbReference type="EMBL" id="JBHTIT010000001">
    <property type="protein sequence ID" value="MFD0950317.1"/>
    <property type="molecule type" value="Genomic_DNA"/>
</dbReference>
<protein>
    <submittedName>
        <fullName evidence="1">GMP/IMP nucleotidase</fullName>
        <ecNumber evidence="1">3.1.3.5</ecNumber>
    </submittedName>
</protein>
<evidence type="ECO:0000313" key="1">
    <source>
        <dbReference type="EMBL" id="MFD0950317.1"/>
    </source>
</evidence>
<dbReference type="InterPro" id="IPR023214">
    <property type="entry name" value="HAD_sf"/>
</dbReference>
<keyword evidence="1" id="KW-0378">Hydrolase</keyword>
<proteinExistence type="predicted"/>
<dbReference type="InterPro" id="IPR036412">
    <property type="entry name" value="HAD-like_sf"/>
</dbReference>
<dbReference type="NCBIfam" id="NF011564">
    <property type="entry name" value="PRK14988.1"/>
    <property type="match status" value="1"/>
</dbReference>
<gene>
    <name evidence="1" type="primary">yrfG</name>
    <name evidence="1" type="ORF">ACFQ0F_07950</name>
</gene>
<dbReference type="PANTHER" id="PTHR43611">
    <property type="entry name" value="ALPHA-D-GLUCOSE 1-PHOSPHATE PHOSPHATASE"/>
    <property type="match status" value="1"/>
</dbReference>
<dbReference type="EC" id="3.1.3.5" evidence="1"/>
<organism evidence="1 2">
    <name type="scientific">Paraperlucidibaca wandonensis</name>
    <dbReference type="NCBI Taxonomy" id="1268273"/>
    <lineage>
        <taxon>Bacteria</taxon>
        <taxon>Pseudomonadati</taxon>
        <taxon>Pseudomonadota</taxon>
        <taxon>Gammaproteobacteria</taxon>
        <taxon>Moraxellales</taxon>
        <taxon>Moraxellaceae</taxon>
        <taxon>Paraperlucidibaca</taxon>
    </lineage>
</organism>
<dbReference type="NCBIfam" id="TIGR01509">
    <property type="entry name" value="HAD-SF-IA-v3"/>
    <property type="match status" value="1"/>
</dbReference>
<dbReference type="InterPro" id="IPR006439">
    <property type="entry name" value="HAD-SF_hydro_IA"/>
</dbReference>
<dbReference type="SFLD" id="SFLDG01129">
    <property type="entry name" value="C1.5:_HAD__Beta-PGM__Phosphata"/>
    <property type="match status" value="1"/>
</dbReference>
<keyword evidence="2" id="KW-1185">Reference proteome</keyword>
<sequence length="245" mass="27769">MTALLDTANTTIDWQTIDTVILDMDGTVLDLHFDNVFWMQHLPALFADHNGLPREQGLGELLMRFQHHQGQLNWYCTDFWSEQVGFDIVPHKNDLKHLIRERADAFAFLAAVKNSGRRLILATNAHRSSLELKLTVQTFAHYFDAMVSSHDYGQPKEDQAFWQQLCEQQNIDPSRSIFVDDSEAVLDSAQLFGIRDCICVSTPDSEKPARKRLRYPAIDQFAELGIIPALGDIAALKAASEPTKK</sequence>
<dbReference type="SUPFAM" id="SSF56784">
    <property type="entry name" value="HAD-like"/>
    <property type="match status" value="1"/>
</dbReference>
<dbReference type="CDD" id="cd01427">
    <property type="entry name" value="HAD_like"/>
    <property type="match status" value="1"/>
</dbReference>
<evidence type="ECO:0000313" key="2">
    <source>
        <dbReference type="Proteomes" id="UP001597044"/>
    </source>
</evidence>
<dbReference type="Proteomes" id="UP001597044">
    <property type="component" value="Unassembled WGS sequence"/>
</dbReference>
<dbReference type="Gene3D" id="3.40.50.1000">
    <property type="entry name" value="HAD superfamily/HAD-like"/>
    <property type="match status" value="1"/>
</dbReference>
<reference evidence="2" key="1">
    <citation type="journal article" date="2019" name="Int. J. Syst. Evol. Microbiol.">
        <title>The Global Catalogue of Microorganisms (GCM) 10K type strain sequencing project: providing services to taxonomists for standard genome sequencing and annotation.</title>
        <authorList>
            <consortium name="The Broad Institute Genomics Platform"/>
            <consortium name="The Broad Institute Genome Sequencing Center for Infectious Disease"/>
            <person name="Wu L."/>
            <person name="Ma J."/>
        </authorList>
    </citation>
    <scope>NUCLEOTIDE SEQUENCE [LARGE SCALE GENOMIC DNA]</scope>
    <source>
        <strain evidence="2">CCUG 63419</strain>
    </source>
</reference>
<comment type="caution">
    <text evidence="1">The sequence shown here is derived from an EMBL/GenBank/DDBJ whole genome shotgun (WGS) entry which is preliminary data.</text>
</comment>
<dbReference type="PANTHER" id="PTHR43611:SF3">
    <property type="entry name" value="FLAVIN MONONUCLEOTIDE HYDROLASE 1, CHLOROPLATIC"/>
    <property type="match status" value="1"/>
</dbReference>
<name>A0ABW3HIB8_9GAMM</name>
<dbReference type="Pfam" id="PF00702">
    <property type="entry name" value="Hydrolase"/>
    <property type="match status" value="1"/>
</dbReference>
<dbReference type="GO" id="GO:0008253">
    <property type="term" value="F:5'-nucleotidase activity"/>
    <property type="evidence" value="ECO:0007669"/>
    <property type="project" value="UniProtKB-EC"/>
</dbReference>
<accession>A0ABW3HIB8</accession>